<dbReference type="Gene3D" id="3.30.40.10">
    <property type="entry name" value="Zinc/RING finger domain, C3HC4 (zinc finger)"/>
    <property type="match status" value="1"/>
</dbReference>
<reference evidence="9 10" key="1">
    <citation type="submission" date="2024-03" db="EMBL/GenBank/DDBJ databases">
        <title>Aureococcus anophagefferens CCMP1851 and Kratosvirus quantuckense: Draft genome of a second virus-susceptible host strain in the model system.</title>
        <authorList>
            <person name="Chase E."/>
            <person name="Truchon A.R."/>
            <person name="Schepens W."/>
            <person name="Wilhelm S.W."/>
        </authorList>
    </citation>
    <scope>NUCLEOTIDE SEQUENCE [LARGE SCALE GENOMIC DNA]</scope>
    <source>
        <strain evidence="9 10">CCMP1851</strain>
    </source>
</reference>
<feature type="region of interest" description="Disordered" evidence="6">
    <location>
        <begin position="215"/>
        <end position="262"/>
    </location>
</feature>
<dbReference type="InterPro" id="IPR002893">
    <property type="entry name" value="Znf_MYND"/>
</dbReference>
<dbReference type="InterPro" id="IPR050767">
    <property type="entry name" value="Sel1_AlgK"/>
</dbReference>
<feature type="compositionally biased region" description="Basic and acidic residues" evidence="6">
    <location>
        <begin position="231"/>
        <end position="240"/>
    </location>
</feature>
<dbReference type="Gene3D" id="1.25.40.10">
    <property type="entry name" value="Tetratricopeptide repeat domain"/>
    <property type="match status" value="1"/>
</dbReference>
<keyword evidence="10" id="KW-1185">Reference proteome</keyword>
<dbReference type="InterPro" id="IPR011990">
    <property type="entry name" value="TPR-like_helical_dom_sf"/>
</dbReference>
<protein>
    <recommendedName>
        <fullName evidence="11">MYND-type domain-containing protein</fullName>
    </recommendedName>
</protein>
<feature type="domain" description="RING-type" evidence="7">
    <location>
        <begin position="133"/>
        <end position="175"/>
    </location>
</feature>
<feature type="domain" description="MYND-type" evidence="8">
    <location>
        <begin position="20"/>
        <end position="58"/>
    </location>
</feature>
<evidence type="ECO:0000313" key="10">
    <source>
        <dbReference type="Proteomes" id="UP001363151"/>
    </source>
</evidence>
<evidence type="ECO:0000313" key="9">
    <source>
        <dbReference type="EMBL" id="KAK7250292.1"/>
    </source>
</evidence>
<keyword evidence="1" id="KW-0479">Metal-binding</keyword>
<evidence type="ECO:0000256" key="2">
    <source>
        <dbReference type="ARBA" id="ARBA00022771"/>
    </source>
</evidence>
<comment type="similarity">
    <text evidence="4">Belongs to the sel-1 family.</text>
</comment>
<dbReference type="SMART" id="SM00671">
    <property type="entry name" value="SEL1"/>
    <property type="match status" value="1"/>
</dbReference>
<accession>A0ABR1GB58</accession>
<dbReference type="Proteomes" id="UP001363151">
    <property type="component" value="Unassembled WGS sequence"/>
</dbReference>
<proteinExistence type="inferred from homology"/>
<feature type="region of interest" description="Disordered" evidence="6">
    <location>
        <begin position="69"/>
        <end position="119"/>
    </location>
</feature>
<evidence type="ECO:0000259" key="8">
    <source>
        <dbReference type="PROSITE" id="PS50865"/>
    </source>
</evidence>
<evidence type="ECO:0000256" key="6">
    <source>
        <dbReference type="SAM" id="MobiDB-lite"/>
    </source>
</evidence>
<keyword evidence="3" id="KW-0862">Zinc</keyword>
<comment type="caution">
    <text evidence="9">The sequence shown here is derived from an EMBL/GenBank/DDBJ whole genome shotgun (WGS) entry which is preliminary data.</text>
</comment>
<dbReference type="SUPFAM" id="SSF81901">
    <property type="entry name" value="HCP-like"/>
    <property type="match status" value="1"/>
</dbReference>
<evidence type="ECO:0008006" key="11">
    <source>
        <dbReference type="Google" id="ProtNLM"/>
    </source>
</evidence>
<dbReference type="PROSITE" id="PS01360">
    <property type="entry name" value="ZF_MYND_1"/>
    <property type="match status" value="1"/>
</dbReference>
<dbReference type="PANTHER" id="PTHR11102:SF160">
    <property type="entry name" value="ERAD-ASSOCIATED E3 UBIQUITIN-PROTEIN LIGASE COMPONENT HRD3"/>
    <property type="match status" value="1"/>
</dbReference>
<evidence type="ECO:0000256" key="3">
    <source>
        <dbReference type="ARBA" id="ARBA00022833"/>
    </source>
</evidence>
<dbReference type="SUPFAM" id="SSF57850">
    <property type="entry name" value="RING/U-box"/>
    <property type="match status" value="1"/>
</dbReference>
<dbReference type="PROSITE" id="PS50089">
    <property type="entry name" value="ZF_RING_2"/>
    <property type="match status" value="1"/>
</dbReference>
<dbReference type="Pfam" id="PF08238">
    <property type="entry name" value="Sel1"/>
    <property type="match status" value="1"/>
</dbReference>
<dbReference type="SUPFAM" id="SSF144232">
    <property type="entry name" value="HIT/MYND zinc finger-like"/>
    <property type="match status" value="1"/>
</dbReference>
<dbReference type="InterPro" id="IPR006597">
    <property type="entry name" value="Sel1-like"/>
</dbReference>
<evidence type="ECO:0000256" key="1">
    <source>
        <dbReference type="ARBA" id="ARBA00022723"/>
    </source>
</evidence>
<evidence type="ECO:0000259" key="7">
    <source>
        <dbReference type="PROSITE" id="PS50089"/>
    </source>
</evidence>
<dbReference type="Gene3D" id="6.10.140.2220">
    <property type="match status" value="1"/>
</dbReference>
<dbReference type="PANTHER" id="PTHR11102">
    <property type="entry name" value="SEL-1-LIKE PROTEIN"/>
    <property type="match status" value="1"/>
</dbReference>
<evidence type="ECO:0000256" key="4">
    <source>
        <dbReference type="ARBA" id="ARBA00038101"/>
    </source>
</evidence>
<dbReference type="EMBL" id="JBBJCI010000037">
    <property type="protein sequence ID" value="KAK7250292.1"/>
    <property type="molecule type" value="Genomic_DNA"/>
</dbReference>
<evidence type="ECO:0000256" key="5">
    <source>
        <dbReference type="PROSITE-ProRule" id="PRU00134"/>
    </source>
</evidence>
<dbReference type="PROSITE" id="PS50865">
    <property type="entry name" value="ZF_MYND_2"/>
    <property type="match status" value="1"/>
</dbReference>
<feature type="compositionally biased region" description="Basic and acidic residues" evidence="6">
    <location>
        <begin position="104"/>
        <end position="119"/>
    </location>
</feature>
<organism evidence="9 10">
    <name type="scientific">Aureococcus anophagefferens</name>
    <name type="common">Harmful bloom alga</name>
    <dbReference type="NCBI Taxonomy" id="44056"/>
    <lineage>
        <taxon>Eukaryota</taxon>
        <taxon>Sar</taxon>
        <taxon>Stramenopiles</taxon>
        <taxon>Ochrophyta</taxon>
        <taxon>Pelagophyceae</taxon>
        <taxon>Pelagomonadales</taxon>
        <taxon>Pelagomonadaceae</taxon>
        <taxon>Aureococcus</taxon>
    </lineage>
</organism>
<dbReference type="InterPro" id="IPR013083">
    <property type="entry name" value="Znf_RING/FYVE/PHD"/>
</dbReference>
<gene>
    <name evidence="9" type="ORF">SO694_0000727</name>
</gene>
<sequence>MSSDLEKATKKLFKSVDKPCTVCGVDSAKLLCVCSIARYCSKVCQTVDWKERGHKKVCSKIKAAREAEAKKRAEAPTPPPSPPRARLLRPSARARRSPAARARIAAEHEAARARRERNPEPEALDAWVDDTRCPVCLEDWNVNFKATFFSCCYKRVCSACTRKVHAKSGKCALCRAPACLDDAEQVARLRRGVGQQNAMAMAQQRASIRVRGHIGLNPVQEEGPRAPEAGDGARERHRGDSAGADRGQPGGLRRVPHPRRARNNAEAQFHTAAMYIHGRLVPKDEDEAFKWMKLAAEQGHLGANFQLGEMLNDNRGCTRRFEASEAGAIERYMEATRYIEAAGAILKTYEGVDKRDIVGEATEEPSRARAPNYKA</sequence>
<dbReference type="InterPro" id="IPR001841">
    <property type="entry name" value="Znf_RING"/>
</dbReference>
<name>A0ABR1GB58_AURAN</name>
<keyword evidence="2 5" id="KW-0863">Zinc-finger</keyword>
<dbReference type="Pfam" id="PF01753">
    <property type="entry name" value="zf-MYND"/>
    <property type="match status" value="1"/>
</dbReference>